<dbReference type="KEGG" id="phy:AJ81_05580"/>
<keyword evidence="3" id="KW-1185">Reference proteome</keyword>
<evidence type="ECO:0000313" key="2">
    <source>
        <dbReference type="EMBL" id="AJC74761.1"/>
    </source>
</evidence>
<dbReference type="OrthoDB" id="9985703at2"/>
<dbReference type="EMBL" id="CP007141">
    <property type="protein sequence ID" value="AJC74761.1"/>
    <property type="molecule type" value="Genomic_DNA"/>
</dbReference>
<feature type="transmembrane region" description="Helical" evidence="1">
    <location>
        <begin position="74"/>
        <end position="93"/>
    </location>
</feature>
<evidence type="ECO:0000313" key="3">
    <source>
        <dbReference type="Proteomes" id="UP000077469"/>
    </source>
</evidence>
<feature type="transmembrane region" description="Helical" evidence="1">
    <location>
        <begin position="135"/>
        <end position="154"/>
    </location>
</feature>
<dbReference type="RefSeq" id="WP_031505182.1">
    <property type="nucleotide sequence ID" value="NC_022795.1"/>
</dbReference>
<dbReference type="PaxDb" id="1123384-AJ81_05580"/>
<reference evidence="2 3" key="1">
    <citation type="submission" date="2014-01" db="EMBL/GenBank/DDBJ databases">
        <title>Genome sequencing of Thermotog hypogea.</title>
        <authorList>
            <person name="Zhang X."/>
            <person name="Alvare G."/>
            <person name="Fristensky B."/>
            <person name="Chen L."/>
            <person name="Suen T."/>
            <person name="Chen Q."/>
            <person name="Ma K."/>
        </authorList>
    </citation>
    <scope>NUCLEOTIDE SEQUENCE [LARGE SCALE GENOMIC DNA]</scope>
    <source>
        <strain evidence="2 3">DSM 11164</strain>
    </source>
</reference>
<feature type="transmembrane region" description="Helical" evidence="1">
    <location>
        <begin position="98"/>
        <end position="115"/>
    </location>
</feature>
<name>A0A0X1KU36_9THEM</name>
<protein>
    <recommendedName>
        <fullName evidence="4">DUF4203 domain-containing protein</fullName>
    </recommendedName>
</protein>
<feature type="transmembrane region" description="Helical" evidence="1">
    <location>
        <begin position="35"/>
        <end position="54"/>
    </location>
</feature>
<keyword evidence="1" id="KW-1133">Transmembrane helix</keyword>
<feature type="transmembrane region" description="Helical" evidence="1">
    <location>
        <begin position="6"/>
        <end position="28"/>
    </location>
</feature>
<keyword evidence="1" id="KW-0812">Transmembrane</keyword>
<sequence length="240" mass="26558">MDFEIFKLNMILELWYIVLPMCVFVVFAARYLENILMSLLGFLLGSFFVSPLIIEWMGRVEFLSGLQQKLLENSTAHLIFVLVLGVLCGAVLYGLYKIFVFLAGFLAAGALGYYLTRLILQSKELGAIGQLDLNVLVSIGVGLSLGVVCGLIAVRKSSQVLAVISLLVASGLLSFSLVGWSYVLMTRSPTEEISKMFESQPITFAFVVVWLVLFALSVLLNFKKRARVAPRESKSNKVNQ</sequence>
<evidence type="ECO:0000256" key="1">
    <source>
        <dbReference type="SAM" id="Phobius"/>
    </source>
</evidence>
<organism evidence="2 3">
    <name type="scientific">Pseudothermotoga hypogea DSM 11164 = NBRC 106472</name>
    <dbReference type="NCBI Taxonomy" id="1123384"/>
    <lineage>
        <taxon>Bacteria</taxon>
        <taxon>Thermotogati</taxon>
        <taxon>Thermotogota</taxon>
        <taxon>Thermotogae</taxon>
        <taxon>Thermotogales</taxon>
        <taxon>Thermotogaceae</taxon>
        <taxon>Pseudothermotoga</taxon>
    </lineage>
</organism>
<gene>
    <name evidence="2" type="ORF">AJ81_05580</name>
</gene>
<feature type="transmembrane region" description="Helical" evidence="1">
    <location>
        <begin position="161"/>
        <end position="182"/>
    </location>
</feature>
<proteinExistence type="predicted"/>
<dbReference type="AlphaFoldDB" id="A0A0X1KU36"/>
<keyword evidence="1" id="KW-0472">Membrane</keyword>
<dbReference type="STRING" id="1123384.AJ81_05580"/>
<dbReference type="PATRIC" id="fig|1123384.7.peg.1105"/>
<dbReference type="Proteomes" id="UP000077469">
    <property type="component" value="Chromosome"/>
</dbReference>
<accession>A0A0X1KU36</accession>
<feature type="transmembrane region" description="Helical" evidence="1">
    <location>
        <begin position="202"/>
        <end position="222"/>
    </location>
</feature>
<evidence type="ECO:0008006" key="4">
    <source>
        <dbReference type="Google" id="ProtNLM"/>
    </source>
</evidence>